<feature type="signal peptide" evidence="1">
    <location>
        <begin position="1"/>
        <end position="31"/>
    </location>
</feature>
<proteinExistence type="predicted"/>
<sequence>MLLVCHVMKTKAIAFLLASICFTTLSEKAIAQDTSEVASTVSSEVKRAVFDALQVYRKSGISGLADAVSECWRVPRDFCLYLDFASRRIAVSVTYTGTPLEQYFYTESVSKRGRIWLKPNGRGQVANDQYLDAVDQVMSRVLINQRDKMFNGSP</sequence>
<organism evidence="2 3">
    <name type="scientific">Comamonas suwonensis</name>
    <dbReference type="NCBI Taxonomy" id="2606214"/>
    <lineage>
        <taxon>Bacteria</taxon>
        <taxon>Pseudomonadati</taxon>
        <taxon>Pseudomonadota</taxon>
        <taxon>Betaproteobacteria</taxon>
        <taxon>Burkholderiales</taxon>
        <taxon>Comamonadaceae</taxon>
        <taxon>Comamonas</taxon>
    </lineage>
</organism>
<keyword evidence="1" id="KW-0732">Signal</keyword>
<reference evidence="2" key="1">
    <citation type="submission" date="2020-12" db="EMBL/GenBank/DDBJ databases">
        <title>Comamonas sp. nov., isolated from stream water.</title>
        <authorList>
            <person name="Park K.-H."/>
        </authorList>
    </citation>
    <scope>NUCLEOTIDE SEQUENCE</scope>
    <source>
        <strain evidence="2">EJ-4</strain>
    </source>
</reference>
<comment type="caution">
    <text evidence="2">The sequence shown here is derived from an EMBL/GenBank/DDBJ whole genome shotgun (WGS) entry which is preliminary data.</text>
</comment>
<evidence type="ECO:0000256" key="1">
    <source>
        <dbReference type="SAM" id="SignalP"/>
    </source>
</evidence>
<dbReference type="AlphaFoldDB" id="A0A843B4T8"/>
<dbReference type="EMBL" id="JABBCQ020000018">
    <property type="protein sequence ID" value="MBI1626396.1"/>
    <property type="molecule type" value="Genomic_DNA"/>
</dbReference>
<gene>
    <name evidence="2" type="ORF">HF327_018085</name>
</gene>
<evidence type="ECO:0000313" key="2">
    <source>
        <dbReference type="EMBL" id="MBI1626396.1"/>
    </source>
</evidence>
<evidence type="ECO:0000313" key="3">
    <source>
        <dbReference type="Proteomes" id="UP000530032"/>
    </source>
</evidence>
<accession>A0A843B4T8</accession>
<keyword evidence="3" id="KW-1185">Reference proteome</keyword>
<feature type="chain" id="PRO_5032553931" description="DUF302 domain-containing protein" evidence="1">
    <location>
        <begin position="32"/>
        <end position="154"/>
    </location>
</feature>
<protein>
    <recommendedName>
        <fullName evidence="4">DUF302 domain-containing protein</fullName>
    </recommendedName>
</protein>
<name>A0A843B4T8_9BURK</name>
<evidence type="ECO:0008006" key="4">
    <source>
        <dbReference type="Google" id="ProtNLM"/>
    </source>
</evidence>
<dbReference type="Proteomes" id="UP000530032">
    <property type="component" value="Unassembled WGS sequence"/>
</dbReference>